<reference evidence="1 2" key="1">
    <citation type="submission" date="2007-10" db="EMBL/GenBank/DDBJ databases">
        <title>Complete sequence of Caldivirga maquilingensis IC-167.</title>
        <authorList>
            <consortium name="US DOE Joint Genome Institute"/>
            <person name="Copeland A."/>
            <person name="Lucas S."/>
            <person name="Lapidus A."/>
            <person name="Barry K."/>
            <person name="Glavina del Rio T."/>
            <person name="Dalin E."/>
            <person name="Tice H."/>
            <person name="Pitluck S."/>
            <person name="Saunders E."/>
            <person name="Brettin T."/>
            <person name="Bruce D."/>
            <person name="Detter J.C."/>
            <person name="Han C."/>
            <person name="Schmutz J."/>
            <person name="Larimer F."/>
            <person name="Land M."/>
            <person name="Hauser L."/>
            <person name="Kyrpides N."/>
            <person name="Ivanova N."/>
            <person name="Biddle J.F."/>
            <person name="Zhang Z."/>
            <person name="Fitz-Gibbon S.T."/>
            <person name="Lowe T.M."/>
            <person name="Saltikov C."/>
            <person name="House C.H."/>
            <person name="Richardson P."/>
        </authorList>
    </citation>
    <scope>NUCLEOTIDE SEQUENCE [LARGE SCALE GENOMIC DNA]</scope>
    <source>
        <strain evidence="2">ATCC 700844 / DSM 13496 / JCM 10307 / IC-167</strain>
    </source>
</reference>
<dbReference type="GeneID" id="5710269"/>
<organism evidence="1 2">
    <name type="scientific">Caldivirga maquilingensis (strain ATCC 700844 / DSM 13496 / JCM 10307 / IC-167)</name>
    <dbReference type="NCBI Taxonomy" id="397948"/>
    <lineage>
        <taxon>Archaea</taxon>
        <taxon>Thermoproteota</taxon>
        <taxon>Thermoprotei</taxon>
        <taxon>Thermoproteales</taxon>
        <taxon>Thermoproteaceae</taxon>
        <taxon>Caldivirga</taxon>
    </lineage>
</organism>
<evidence type="ECO:0000313" key="2">
    <source>
        <dbReference type="Proteomes" id="UP000001137"/>
    </source>
</evidence>
<evidence type="ECO:0000313" key="1">
    <source>
        <dbReference type="EMBL" id="ABW01433.1"/>
    </source>
</evidence>
<keyword evidence="2" id="KW-1185">Reference proteome</keyword>
<dbReference type="KEGG" id="cma:Cmaq_0592"/>
<gene>
    <name evidence="1" type="ordered locus">Cmaq_0592</name>
</gene>
<dbReference type="EMBL" id="CP000852">
    <property type="protein sequence ID" value="ABW01433.1"/>
    <property type="molecule type" value="Genomic_DNA"/>
</dbReference>
<dbReference type="OrthoDB" id="23438at2157"/>
<dbReference type="HOGENOM" id="CLU_2447838_0_0_2"/>
<proteinExistence type="predicted"/>
<dbReference type="AlphaFoldDB" id="A8MCC7"/>
<dbReference type="RefSeq" id="WP_012185653.1">
    <property type="nucleotide sequence ID" value="NC_009954.1"/>
</dbReference>
<sequence length="88" mass="10252">MAINITKTVKFDRNESCETGLRHPIYTIIDELKKLNHNEGIRVLVNDYDWVLVIKNTVNLMKNFCITDNGSNTELFHELIIYKCVLNP</sequence>
<name>A8MCC7_CALMQ</name>
<accession>A8MCC7</accession>
<protein>
    <submittedName>
        <fullName evidence="1">Uncharacterized protein</fullName>
    </submittedName>
</protein>
<dbReference type="eggNOG" id="arCOG07052">
    <property type="taxonomic scope" value="Archaea"/>
</dbReference>
<dbReference type="Proteomes" id="UP000001137">
    <property type="component" value="Chromosome"/>
</dbReference>